<sequence length="133" mass="15021">MRQFVTAIALTLALVSPLPAQEAQIENQIRSQIQAFKADDFVTAFGFASPTIQNLFRTPENFGVMVRRGYPMVWRPSEVRFLELREIAGYQWQKVMITDSDGSVHILDYQMVNQEGVWKINGVQILDAGGETA</sequence>
<name>A0A1Y5TQD6_9RHOB</name>
<accession>A0A1Y5TQD6</accession>
<keyword evidence="1" id="KW-0732">Signal</keyword>
<evidence type="ECO:0000313" key="2">
    <source>
        <dbReference type="EMBL" id="SLN67279.1"/>
    </source>
</evidence>
<organism evidence="2 3">
    <name type="scientific">Falsiruegeria litorea R37</name>
    <dbReference type="NCBI Taxonomy" id="1200284"/>
    <lineage>
        <taxon>Bacteria</taxon>
        <taxon>Pseudomonadati</taxon>
        <taxon>Pseudomonadota</taxon>
        <taxon>Alphaproteobacteria</taxon>
        <taxon>Rhodobacterales</taxon>
        <taxon>Roseobacteraceae</taxon>
        <taxon>Falsiruegeria</taxon>
    </lineage>
</organism>
<dbReference type="EMBL" id="FWFO01000004">
    <property type="protein sequence ID" value="SLN67279.1"/>
    <property type="molecule type" value="Genomic_DNA"/>
</dbReference>
<dbReference type="InterPro" id="IPR032347">
    <property type="entry name" value="DUF4864"/>
</dbReference>
<protein>
    <recommendedName>
        <fullName evidence="4">DUF4864 domain-containing protein</fullName>
    </recommendedName>
</protein>
<dbReference type="RefSeq" id="WP_085797497.1">
    <property type="nucleotide sequence ID" value="NZ_FWFO01000004.1"/>
</dbReference>
<feature type="signal peptide" evidence="1">
    <location>
        <begin position="1"/>
        <end position="22"/>
    </location>
</feature>
<dbReference type="AlphaFoldDB" id="A0A1Y5TQD6"/>
<dbReference type="OrthoDB" id="9130422at2"/>
<gene>
    <name evidence="2" type="ORF">TRL7639_03867</name>
</gene>
<evidence type="ECO:0000313" key="3">
    <source>
        <dbReference type="Proteomes" id="UP000193077"/>
    </source>
</evidence>
<dbReference type="Pfam" id="PF16156">
    <property type="entry name" value="DUF4864"/>
    <property type="match status" value="1"/>
</dbReference>
<dbReference type="Proteomes" id="UP000193077">
    <property type="component" value="Unassembled WGS sequence"/>
</dbReference>
<keyword evidence="3" id="KW-1185">Reference proteome</keyword>
<reference evidence="2 3" key="1">
    <citation type="submission" date="2017-03" db="EMBL/GenBank/DDBJ databases">
        <authorList>
            <person name="Afonso C.L."/>
            <person name="Miller P.J."/>
            <person name="Scott M.A."/>
            <person name="Spackman E."/>
            <person name="Goraichik I."/>
            <person name="Dimitrov K.M."/>
            <person name="Suarez D.L."/>
            <person name="Swayne D.E."/>
        </authorList>
    </citation>
    <scope>NUCLEOTIDE SEQUENCE [LARGE SCALE GENOMIC DNA]</scope>
    <source>
        <strain evidence="2 3">CECT 7639</strain>
    </source>
</reference>
<feature type="chain" id="PRO_5012689681" description="DUF4864 domain-containing protein" evidence="1">
    <location>
        <begin position="23"/>
        <end position="133"/>
    </location>
</feature>
<evidence type="ECO:0008006" key="4">
    <source>
        <dbReference type="Google" id="ProtNLM"/>
    </source>
</evidence>
<evidence type="ECO:0000256" key="1">
    <source>
        <dbReference type="SAM" id="SignalP"/>
    </source>
</evidence>
<proteinExistence type="predicted"/>